<comment type="subcellular location">
    <subcellularLocation>
        <location evidence="9">Cytoplasm</location>
    </subcellularLocation>
    <subcellularLocation>
        <location evidence="9">Nucleus</location>
    </subcellularLocation>
</comment>
<evidence type="ECO:0000313" key="11">
    <source>
        <dbReference type="EMBL" id="KKO74625.1"/>
    </source>
</evidence>
<feature type="binding site" evidence="9">
    <location>
        <position position="180"/>
    </location>
    <ligand>
        <name>substrate</name>
    </ligand>
</feature>
<dbReference type="AlphaFoldDB" id="A0A0F9WCS2"/>
<accession>A0A0F9WCS2</accession>
<sequence length="331" mass="36593">MIVLGFEGSANKLGIGILINKKIVTNERKTFVPPAGEGFIPAKTAEHHRLEIFNLLRLSLDKANIKLQDINLICYTKGPGMGQALSTVATVARALSLTLKIPIVPVNHCIAHIEMGRFITKANNPTVLYVSGGNTQIISYNKNKYKIFGEALDNAVGNCLDKVARILKLPNDPAPGLNIELYAKKGKKYIELPYVVKGMDVSFSGIISIIKNIQIVDQQTVYDICYSLQETVFSALVEVTERAMAFNNSSEVLIVGGVGCNKRLQEMMNIMVCERGGKLYATDERYCIDNGAMIALAGLLMHESNQKFTIEECTITQRYRTDSVPITWRTD</sequence>
<feature type="binding site" evidence="9">
    <location>
        <position position="289"/>
    </location>
    <ligand>
        <name>a divalent metal cation</name>
        <dbReference type="ChEBI" id="CHEBI:60240"/>
    </ligand>
</feature>
<evidence type="ECO:0000256" key="1">
    <source>
        <dbReference type="ARBA" id="ARBA00012156"/>
    </source>
</evidence>
<protein>
    <recommendedName>
        <fullName evidence="1">N(6)-L-threonylcarbamoyladenine synthase</fullName>
        <ecNumber evidence="1">2.3.1.234</ecNumber>
    </recommendedName>
    <alternativeName>
        <fullName evidence="7">N6-L-threonylcarbamoyladenine synthase</fullName>
    </alternativeName>
</protein>
<dbReference type="EMBL" id="JPQZ01000055">
    <property type="protein sequence ID" value="KKO74625.1"/>
    <property type="molecule type" value="Genomic_DNA"/>
</dbReference>
<dbReference type="OMA" id="HHRSWVV"/>
<dbReference type="VEuPathDB" id="MicrosporidiaDB:NCER_100970"/>
<dbReference type="PANTHER" id="PTHR11735">
    <property type="entry name" value="TRNA N6-ADENOSINE THREONYLCARBAMOYLTRANSFERASE"/>
    <property type="match status" value="1"/>
</dbReference>
<feature type="binding site" evidence="9">
    <location>
        <begin position="129"/>
        <end position="133"/>
    </location>
    <ligand>
        <name>substrate</name>
    </ligand>
</feature>
<feature type="binding site" evidence="9">
    <location>
        <position position="261"/>
    </location>
    <ligand>
        <name>substrate</name>
    </ligand>
</feature>
<organism evidence="11 12">
    <name type="scientific">Vairimorpha ceranae</name>
    <dbReference type="NCBI Taxonomy" id="40302"/>
    <lineage>
        <taxon>Eukaryota</taxon>
        <taxon>Fungi</taxon>
        <taxon>Fungi incertae sedis</taxon>
        <taxon>Microsporidia</taxon>
        <taxon>Nosematidae</taxon>
        <taxon>Vairimorpha</taxon>
    </lineage>
</organism>
<evidence type="ECO:0000259" key="10">
    <source>
        <dbReference type="Pfam" id="PF00814"/>
    </source>
</evidence>
<dbReference type="InterPro" id="IPR017861">
    <property type="entry name" value="KAE1/TsaD"/>
</dbReference>
<comment type="similarity">
    <text evidence="9">Belongs to the KAE1 / TsaD family.</text>
</comment>
<evidence type="ECO:0000256" key="8">
    <source>
        <dbReference type="ARBA" id="ARBA00048117"/>
    </source>
</evidence>
<dbReference type="VEuPathDB" id="MicrosporidiaDB:G9O61_00g012950"/>
<feature type="binding site" evidence="9">
    <location>
        <position position="129"/>
    </location>
    <ligand>
        <name>a divalent metal cation</name>
        <dbReference type="ChEBI" id="CHEBI:60240"/>
    </ligand>
</feature>
<dbReference type="GO" id="GO:0005737">
    <property type="term" value="C:cytoplasm"/>
    <property type="evidence" value="ECO:0007669"/>
    <property type="project" value="UniProtKB-SubCell"/>
</dbReference>
<evidence type="ECO:0000256" key="3">
    <source>
        <dbReference type="ARBA" id="ARBA00022679"/>
    </source>
</evidence>
<keyword evidence="9" id="KW-0539">Nucleus</keyword>
<keyword evidence="5 9" id="KW-0479">Metal-binding</keyword>
<dbReference type="InterPro" id="IPR043129">
    <property type="entry name" value="ATPase_NBD"/>
</dbReference>
<evidence type="ECO:0000256" key="6">
    <source>
        <dbReference type="ARBA" id="ARBA00023315"/>
    </source>
</evidence>
<evidence type="ECO:0000256" key="2">
    <source>
        <dbReference type="ARBA" id="ARBA00022490"/>
    </source>
</evidence>
<dbReference type="PANTHER" id="PTHR11735:SF14">
    <property type="entry name" value="TRNA N6-ADENOSINE THREONYLCARBAMOYLTRANSFERASE"/>
    <property type="match status" value="1"/>
</dbReference>
<dbReference type="InterPro" id="IPR017860">
    <property type="entry name" value="Peptidase_M22_CS"/>
</dbReference>
<feature type="binding site" evidence="9">
    <location>
        <position position="161"/>
    </location>
    <ligand>
        <name>substrate</name>
    </ligand>
</feature>
<reference evidence="11 12" key="1">
    <citation type="journal article" date="2015" name="Environ. Microbiol.">
        <title>Genome analyses suggest the presence of polyploidy and recent human-driven expansions in eight global populations of the honeybee pathogen Nosema ceranae.</title>
        <authorList>
            <person name="Pelin A."/>
            <person name="Selman M."/>
            <person name="Aris-Brosou S."/>
            <person name="Farinelli L."/>
            <person name="Corradi N."/>
        </authorList>
    </citation>
    <scope>NUCLEOTIDE SEQUENCE [LARGE SCALE GENOMIC DNA]</scope>
    <source>
        <strain evidence="11 12">PA08 1199</strain>
    </source>
</reference>
<comment type="caution">
    <text evidence="11">The sequence shown here is derived from an EMBL/GenBank/DDBJ whole genome shotgun (WGS) entry which is preliminary data.</text>
</comment>
<dbReference type="RefSeq" id="XP_024330367.1">
    <property type="nucleotide sequence ID" value="XM_024475979.1"/>
</dbReference>
<feature type="binding site" evidence="9">
    <location>
        <position position="108"/>
    </location>
    <ligand>
        <name>a divalent metal cation</name>
        <dbReference type="ChEBI" id="CHEBI:60240"/>
    </ligand>
</feature>
<dbReference type="HAMAP" id="MF_01446">
    <property type="entry name" value="Kae1"/>
    <property type="match status" value="1"/>
</dbReference>
<comment type="cofactor">
    <cofactor evidence="9">
        <name>a divalent metal cation</name>
        <dbReference type="ChEBI" id="CHEBI:60240"/>
    </cofactor>
    <text evidence="9">Binds 1 divalent metal cation per subunit.</text>
</comment>
<dbReference type="Gene3D" id="3.30.420.40">
    <property type="match status" value="2"/>
</dbReference>
<proteinExistence type="inferred from homology"/>
<dbReference type="PRINTS" id="PR00789">
    <property type="entry name" value="OSIALOPTASE"/>
</dbReference>
<dbReference type="GO" id="GO:0061711">
    <property type="term" value="F:tRNA N(6)-L-threonylcarbamoyladenine synthase activity"/>
    <property type="evidence" value="ECO:0007669"/>
    <property type="project" value="UniProtKB-EC"/>
</dbReference>
<comment type="catalytic activity">
    <reaction evidence="8 9">
        <text>L-threonylcarbamoyladenylate + adenosine(37) in tRNA = N(6)-L-threonylcarbamoyladenosine(37) in tRNA + AMP + H(+)</text>
        <dbReference type="Rhea" id="RHEA:37059"/>
        <dbReference type="Rhea" id="RHEA-COMP:10162"/>
        <dbReference type="Rhea" id="RHEA-COMP:10163"/>
        <dbReference type="ChEBI" id="CHEBI:15378"/>
        <dbReference type="ChEBI" id="CHEBI:73682"/>
        <dbReference type="ChEBI" id="CHEBI:74411"/>
        <dbReference type="ChEBI" id="CHEBI:74418"/>
        <dbReference type="ChEBI" id="CHEBI:456215"/>
        <dbReference type="EC" id="2.3.1.234"/>
    </reaction>
</comment>
<keyword evidence="4 9" id="KW-0819">tRNA processing</keyword>
<dbReference type="FunFam" id="3.30.420.40:FF:000038">
    <property type="entry name" value="Probable tRNA N6-adenosine threonylcarbamoyltransferase"/>
    <property type="match status" value="1"/>
</dbReference>
<dbReference type="NCBIfam" id="TIGR00329">
    <property type="entry name" value="gcp_kae1"/>
    <property type="match status" value="1"/>
</dbReference>
<dbReference type="OrthoDB" id="10254073at2759"/>
<dbReference type="InterPro" id="IPR000905">
    <property type="entry name" value="Gcp-like_dom"/>
</dbReference>
<dbReference type="NCBIfam" id="TIGR03722">
    <property type="entry name" value="arch_KAE1"/>
    <property type="match status" value="1"/>
</dbReference>
<dbReference type="GeneID" id="36320927"/>
<evidence type="ECO:0000256" key="5">
    <source>
        <dbReference type="ARBA" id="ARBA00022723"/>
    </source>
</evidence>
<feature type="binding site" evidence="9">
    <location>
        <position position="176"/>
    </location>
    <ligand>
        <name>substrate</name>
    </ligand>
</feature>
<dbReference type="PROSITE" id="PS01016">
    <property type="entry name" value="GLYCOPROTEASE"/>
    <property type="match status" value="1"/>
</dbReference>
<dbReference type="GO" id="GO:0002949">
    <property type="term" value="P:tRNA threonylcarbamoyladenosine modification"/>
    <property type="evidence" value="ECO:0007669"/>
    <property type="project" value="UniProtKB-UniRule"/>
</dbReference>
<evidence type="ECO:0000313" key="12">
    <source>
        <dbReference type="Proteomes" id="UP000034350"/>
    </source>
</evidence>
<dbReference type="SUPFAM" id="SSF53067">
    <property type="entry name" value="Actin-like ATPase domain"/>
    <property type="match status" value="1"/>
</dbReference>
<evidence type="ECO:0000256" key="9">
    <source>
        <dbReference type="HAMAP-Rule" id="MF_03180"/>
    </source>
</evidence>
<feature type="binding site" evidence="9">
    <location>
        <position position="112"/>
    </location>
    <ligand>
        <name>a divalent metal cation</name>
        <dbReference type="ChEBI" id="CHEBI:60240"/>
    </ligand>
</feature>
<keyword evidence="3 9" id="KW-0808">Transferase</keyword>
<gene>
    <name evidence="11" type="ORF">AAJ76_5500014990</name>
</gene>
<dbReference type="CDD" id="cd24132">
    <property type="entry name" value="ASKHA_NBD_OSGEP_like_euk"/>
    <property type="match status" value="1"/>
</dbReference>
<dbReference type="GO" id="GO:0046872">
    <property type="term" value="F:metal ion binding"/>
    <property type="evidence" value="ECO:0007669"/>
    <property type="project" value="UniProtKB-KW"/>
</dbReference>
<feature type="domain" description="Gcp-like" evidence="10">
    <location>
        <begin position="24"/>
        <end position="295"/>
    </location>
</feature>
<dbReference type="Pfam" id="PF00814">
    <property type="entry name" value="TsaD"/>
    <property type="match status" value="1"/>
</dbReference>
<evidence type="ECO:0000256" key="7">
    <source>
        <dbReference type="ARBA" id="ARBA00030439"/>
    </source>
</evidence>
<keyword evidence="2 9" id="KW-0963">Cytoplasm</keyword>
<dbReference type="GO" id="GO:0000408">
    <property type="term" value="C:EKC/KEOPS complex"/>
    <property type="evidence" value="ECO:0007669"/>
    <property type="project" value="InterPro"/>
</dbReference>
<dbReference type="GO" id="GO:0005634">
    <property type="term" value="C:nucleus"/>
    <property type="evidence" value="ECO:0007669"/>
    <property type="project" value="UniProtKB-SubCell"/>
</dbReference>
<evidence type="ECO:0000256" key="4">
    <source>
        <dbReference type="ARBA" id="ARBA00022694"/>
    </source>
</evidence>
<dbReference type="EC" id="2.3.1.234" evidence="1"/>
<keyword evidence="6 9" id="KW-0012">Acyltransferase</keyword>
<name>A0A0F9WCS2_9MICR</name>
<dbReference type="InterPro" id="IPR034680">
    <property type="entry name" value="Kae1_archaea_euk"/>
</dbReference>
<dbReference type="VEuPathDB" id="MicrosporidiaDB:AAJ76_5500014990"/>
<keyword evidence="12" id="KW-1185">Reference proteome</keyword>
<dbReference type="Proteomes" id="UP000034350">
    <property type="component" value="Unassembled WGS sequence"/>
</dbReference>